<feature type="compositionally biased region" description="Basic and acidic residues" evidence="1">
    <location>
        <begin position="752"/>
        <end position="766"/>
    </location>
</feature>
<dbReference type="PANTHER" id="PTHR14931:SF2">
    <property type="entry name" value="LIGAND DEPENDENT NUCLEAR RECEPTOR COREPRESSOR"/>
    <property type="match status" value="1"/>
</dbReference>
<accession>A0A0P7VMM7</accession>
<feature type="compositionally biased region" description="Basic and acidic residues" evidence="1">
    <location>
        <begin position="729"/>
        <end position="743"/>
    </location>
</feature>
<protein>
    <submittedName>
        <fullName evidence="2">Uncharacterized protein</fullName>
    </submittedName>
</protein>
<feature type="compositionally biased region" description="Basic and acidic residues" evidence="1">
    <location>
        <begin position="1212"/>
        <end position="1226"/>
    </location>
</feature>
<feature type="compositionally biased region" description="Polar residues" evidence="1">
    <location>
        <begin position="390"/>
        <end position="419"/>
    </location>
</feature>
<reference evidence="2 3" key="1">
    <citation type="submission" date="2015-08" db="EMBL/GenBank/DDBJ databases">
        <title>The genome of the Asian arowana (Scleropages formosus).</title>
        <authorList>
            <person name="Tan M.H."/>
            <person name="Gan H.M."/>
            <person name="Croft L.J."/>
            <person name="Austin C.M."/>
        </authorList>
    </citation>
    <scope>NUCLEOTIDE SEQUENCE [LARGE SCALE GENOMIC DNA]</scope>
    <source>
        <strain evidence="2">Aro1</strain>
    </source>
</reference>
<gene>
    <name evidence="2" type="ORF">Z043_106015</name>
</gene>
<feature type="region of interest" description="Disordered" evidence="1">
    <location>
        <begin position="349"/>
        <end position="431"/>
    </location>
</feature>
<evidence type="ECO:0000256" key="1">
    <source>
        <dbReference type="SAM" id="MobiDB-lite"/>
    </source>
</evidence>
<dbReference type="InterPro" id="IPR028104">
    <property type="entry name" value="DUF4553"/>
</dbReference>
<feature type="region of interest" description="Disordered" evidence="1">
    <location>
        <begin position="195"/>
        <end position="228"/>
    </location>
</feature>
<organism evidence="2 3">
    <name type="scientific">Scleropages formosus</name>
    <name type="common">Asian bonytongue</name>
    <name type="synonym">Osteoglossum formosum</name>
    <dbReference type="NCBI Taxonomy" id="113540"/>
    <lineage>
        <taxon>Eukaryota</taxon>
        <taxon>Metazoa</taxon>
        <taxon>Chordata</taxon>
        <taxon>Craniata</taxon>
        <taxon>Vertebrata</taxon>
        <taxon>Euteleostomi</taxon>
        <taxon>Actinopterygii</taxon>
        <taxon>Neopterygii</taxon>
        <taxon>Teleostei</taxon>
        <taxon>Osteoglossocephala</taxon>
        <taxon>Osteoglossomorpha</taxon>
        <taxon>Osteoglossiformes</taxon>
        <taxon>Osteoglossidae</taxon>
        <taxon>Scleropages</taxon>
    </lineage>
</organism>
<evidence type="ECO:0000313" key="2">
    <source>
        <dbReference type="EMBL" id="KPP74799.1"/>
    </source>
</evidence>
<sequence length="1375" mass="149806">MIDALRFLQTEVRALTVSQSPCSSAADVTLEANPCSMSQSENVVIPSSTDQSSTTEMAGESAEAVQEELLQTSQAAALTDTSAPHTCSSGPDIQPKGSHDCIVLEPSLEQAEKREHVQLGEQIPVNRNPSSTRPGELQKVDGLIRSSSSSSLAISEEHHHNLALLHPSTEELHKKYGLAGSRGSQGDLCVRPSPVKVASSSMSPRTARKSSRGSFVQTRNPSVHQINDPDSKYDIVYISKSITECEPEPRKHISPRRNARKSTRGYKCVEDCLELKTVLQGPRKSSELSEKGNCPNPMAEVITTVAPKPTISKPDGIPPVDLPFAGGCGETAGQKTPLKKVAEMEIAGDEDMEGSEAEPMVETSQTDQPRPRGQVSHHLQADESHLLAEVSQTGQTPSRDQSSSHLQGSEVKTSQSDQPNPEDAENVCSQESVSIPVEHLVQNSVNLEIQEYRNECGGPLQNKEELTDMVDASDRLSTMTNQPQVDSLVSTVDNVTESLFVAPPEIKDISTPGDSQQPSDVISPIGLVEVKDDFLSSASETVDADAALRTAEGHQAGVTKSRPANTAEAVEDMEADEEHHLGRNESFCSLAQGDNESEMTSEIACTEEESSSMPVSILGSVLKEEVETSTQEEGESSKSKSIPPSDRCLRYRPHLISAKHVTLSRRSKKTSPQPVVGLQHKTFESVLSGESQKSRASKTAVAGHLPAACDDLSLSESTTDTTDKIQLSSEDKSNDFSEAESRVRTRQSYKSLSHEEVTENKGRQDNNESCDVIMEKMATTAEETVTIPTSVKSEVPDLDFGVDSAAGPSEQSEGMSLRRESRRIARPMSSGILMNHKGLVLRSQSFQNPVRPPVVPAVRKTEQNHTDSSVKAIAGKGLQSQKSSPDLLGLQTLDVSAPDSPKFLEVLKDSATQQLIANLNARYDKMQKGWVQMDKEGQPIAKPRNRGDRLKDIWKSKRRIRKPKSSDGQKYSPVQMLFMKTFDLATICRWFLQSTETKSLVIVKKVNTRLPSETQLGFQSSSGAPGTSRGVFPSLQAERLKKHLKKFPVASPVKSNPKNQQLIAKAREHNGFHGKGVEKVKEQTSATRISTKPNCQPVQLHTQVTAVQQTVPPSANLPASARILRKYSNIREKLQGQSQKFQHNKNAPVKTLLTPKHVTKKKLASEPRKKSTGDTRLNKNVPKEVKAPLTTSNRRAVAMGIVEVQGRNRSDRLLTIKSRKDGKAMKSEPSSRLPMRPERSCAPSSCSKSLVRHVVPGTTAHKKTSVSKAQKNEPLKASKTSSRDAKEPKEPVDSGTAGTEVSRQTKMETAPLPLKAQVLTRSQRKMEAVQMESAASKSPRKRNQDVASAPVPAKSARTSLLKTGIFPEPESEVLL</sequence>
<feature type="region of interest" description="Disordered" evidence="1">
    <location>
        <begin position="712"/>
        <end position="769"/>
    </location>
</feature>
<dbReference type="PANTHER" id="PTHR14931">
    <property type="entry name" value="GENE 340-RELATED"/>
    <property type="match status" value="1"/>
</dbReference>
<feature type="compositionally biased region" description="Polar residues" evidence="1">
    <location>
        <begin position="79"/>
        <end position="91"/>
    </location>
</feature>
<feature type="region of interest" description="Disordered" evidence="1">
    <location>
        <begin position="623"/>
        <end position="648"/>
    </location>
</feature>
<feature type="region of interest" description="Disordered" evidence="1">
    <location>
        <begin position="1157"/>
        <end position="1192"/>
    </location>
</feature>
<dbReference type="EMBL" id="JARO02001655">
    <property type="protein sequence ID" value="KPP74799.1"/>
    <property type="molecule type" value="Genomic_DNA"/>
</dbReference>
<proteinExistence type="predicted"/>
<dbReference type="Proteomes" id="UP000034805">
    <property type="component" value="Unassembled WGS sequence"/>
</dbReference>
<feature type="region of interest" description="Disordered" evidence="1">
    <location>
        <begin position="79"/>
        <end position="99"/>
    </location>
</feature>
<comment type="caution">
    <text evidence="2">The sequence shown here is derived from an EMBL/GenBank/DDBJ whole genome shotgun (WGS) entry which is preliminary data.</text>
</comment>
<feature type="region of interest" description="Disordered" evidence="1">
    <location>
        <begin position="802"/>
        <end position="821"/>
    </location>
</feature>
<name>A0A0P7VMM7_SCLFO</name>
<feature type="compositionally biased region" description="Basic and acidic residues" evidence="1">
    <location>
        <begin position="1270"/>
        <end position="1292"/>
    </location>
</feature>
<feature type="region of interest" description="Disordered" evidence="1">
    <location>
        <begin position="1212"/>
        <end position="1375"/>
    </location>
</feature>
<feature type="compositionally biased region" description="Polar residues" evidence="1">
    <location>
        <begin position="212"/>
        <end position="225"/>
    </location>
</feature>
<feature type="compositionally biased region" description="Basic and acidic residues" evidence="1">
    <location>
        <begin position="1163"/>
        <end position="1186"/>
    </location>
</feature>
<dbReference type="Pfam" id="PF15090">
    <property type="entry name" value="DUF4553"/>
    <property type="match status" value="1"/>
</dbReference>
<evidence type="ECO:0000313" key="3">
    <source>
        <dbReference type="Proteomes" id="UP000034805"/>
    </source>
</evidence>